<evidence type="ECO:0000313" key="2">
    <source>
        <dbReference type="Proteomes" id="UP000036681"/>
    </source>
</evidence>
<feature type="region of interest" description="Disordered" evidence="1">
    <location>
        <begin position="1"/>
        <end position="89"/>
    </location>
</feature>
<feature type="compositionally biased region" description="Basic and acidic residues" evidence="1">
    <location>
        <begin position="10"/>
        <end position="42"/>
    </location>
</feature>
<protein>
    <submittedName>
        <fullName evidence="3">BUD22 domain-containing protein</fullName>
    </submittedName>
</protein>
<organism evidence="2 3">
    <name type="scientific">Ascaris lumbricoides</name>
    <name type="common">Giant roundworm</name>
    <dbReference type="NCBI Taxonomy" id="6252"/>
    <lineage>
        <taxon>Eukaryota</taxon>
        <taxon>Metazoa</taxon>
        <taxon>Ecdysozoa</taxon>
        <taxon>Nematoda</taxon>
        <taxon>Chromadorea</taxon>
        <taxon>Rhabditida</taxon>
        <taxon>Spirurina</taxon>
        <taxon>Ascaridomorpha</taxon>
        <taxon>Ascaridoidea</taxon>
        <taxon>Ascarididae</taxon>
        <taxon>Ascaris</taxon>
    </lineage>
</organism>
<dbReference type="WBParaSite" id="ALUE_0001160901-mRNA-1">
    <property type="protein sequence ID" value="ALUE_0001160901-mRNA-1"/>
    <property type="gene ID" value="ALUE_0001160901"/>
</dbReference>
<dbReference type="AlphaFoldDB" id="A0A0M3I4C3"/>
<feature type="compositionally biased region" description="Basic and acidic residues" evidence="1">
    <location>
        <begin position="52"/>
        <end position="66"/>
    </location>
</feature>
<evidence type="ECO:0000313" key="3">
    <source>
        <dbReference type="WBParaSite" id="ALUE_0001160901-mRNA-1"/>
    </source>
</evidence>
<evidence type="ECO:0000256" key="1">
    <source>
        <dbReference type="SAM" id="MobiDB-lite"/>
    </source>
</evidence>
<proteinExistence type="predicted"/>
<keyword evidence="2" id="KW-1185">Reference proteome</keyword>
<sequence>MDMGPALVAKWEHQKTGKGANFKEKTESERKLRERIGLQEGRRFKKTGPFNIRKEKPNLEDKEDGLRAGQEAGEGEDGDAGSKKHFTSP</sequence>
<reference evidence="3" key="1">
    <citation type="submission" date="2017-02" db="UniProtKB">
        <authorList>
            <consortium name="WormBaseParasite"/>
        </authorList>
    </citation>
    <scope>IDENTIFICATION</scope>
</reference>
<dbReference type="Proteomes" id="UP000036681">
    <property type="component" value="Unplaced"/>
</dbReference>
<name>A0A0M3I4C3_ASCLU</name>
<accession>A0A0M3I4C3</accession>